<dbReference type="InterPro" id="IPR011055">
    <property type="entry name" value="Dup_hybrid_motif"/>
</dbReference>
<organism evidence="2 3">
    <name type="scientific">Caldimonas brevitalea</name>
    <dbReference type="NCBI Taxonomy" id="413882"/>
    <lineage>
        <taxon>Bacteria</taxon>
        <taxon>Pseudomonadati</taxon>
        <taxon>Pseudomonadota</taxon>
        <taxon>Betaproteobacteria</taxon>
        <taxon>Burkholderiales</taxon>
        <taxon>Sphaerotilaceae</taxon>
        <taxon>Caldimonas</taxon>
    </lineage>
</organism>
<feature type="domain" description="M23ase beta-sheet core" evidence="1">
    <location>
        <begin position="32"/>
        <end position="127"/>
    </location>
</feature>
<dbReference type="PANTHER" id="PTHR21666:SF270">
    <property type="entry name" value="MUREIN HYDROLASE ACTIVATOR ENVC"/>
    <property type="match status" value="1"/>
</dbReference>
<proteinExistence type="predicted"/>
<reference evidence="2 3" key="1">
    <citation type="submission" date="2015-05" db="EMBL/GenBank/DDBJ databases">
        <authorList>
            <person name="Tang B."/>
            <person name="Yu Y."/>
        </authorList>
    </citation>
    <scope>NUCLEOTIDE SEQUENCE [LARGE SCALE GENOMIC DNA]</scope>
    <source>
        <strain evidence="2 3">DSM 7029</strain>
    </source>
</reference>
<dbReference type="STRING" id="413882.AAW51_3816"/>
<dbReference type="EMBL" id="CP011371">
    <property type="protein sequence ID" value="AKJ30507.1"/>
    <property type="molecule type" value="Genomic_DNA"/>
</dbReference>
<sequence length="178" mass="19295">MAALVWPLERNEIRRHKQNNTFGMVRDGGTRAHQGWDLYALPGTPCHAISDGTIHFAGISGSLGKVILLRFSYQGQTFYAAYCHLSSTLVLEGNDVARGEVIGLTGNTGNAQSMQGQDQHSHFEIRTIPSPGLGLGGRVDPATLYGAAPTGWTFFEGHGHKVRTTGIPGLKIVRERIE</sequence>
<dbReference type="OrthoDB" id="7063106at2"/>
<dbReference type="InterPro" id="IPR050570">
    <property type="entry name" value="Cell_wall_metabolism_enzyme"/>
</dbReference>
<gene>
    <name evidence="2" type="ORF">AAW51_3816</name>
</gene>
<dbReference type="GO" id="GO:0004222">
    <property type="term" value="F:metalloendopeptidase activity"/>
    <property type="evidence" value="ECO:0007669"/>
    <property type="project" value="TreeGrafter"/>
</dbReference>
<dbReference type="Proteomes" id="UP000035352">
    <property type="component" value="Chromosome"/>
</dbReference>
<accession>A0A0G3BM77</accession>
<dbReference type="PANTHER" id="PTHR21666">
    <property type="entry name" value="PEPTIDASE-RELATED"/>
    <property type="match status" value="1"/>
</dbReference>
<dbReference type="Gene3D" id="2.70.70.10">
    <property type="entry name" value="Glucose Permease (Domain IIA)"/>
    <property type="match status" value="1"/>
</dbReference>
<dbReference type="InterPro" id="IPR016047">
    <property type="entry name" value="M23ase_b-sheet_dom"/>
</dbReference>
<dbReference type="KEGG" id="pbh:AAW51_3816"/>
<dbReference type="Pfam" id="PF01551">
    <property type="entry name" value="Peptidase_M23"/>
    <property type="match status" value="1"/>
</dbReference>
<dbReference type="SUPFAM" id="SSF51261">
    <property type="entry name" value="Duplicated hybrid motif"/>
    <property type="match status" value="1"/>
</dbReference>
<dbReference type="CDD" id="cd12797">
    <property type="entry name" value="M23_peptidase"/>
    <property type="match status" value="1"/>
</dbReference>
<evidence type="ECO:0000313" key="3">
    <source>
        <dbReference type="Proteomes" id="UP000035352"/>
    </source>
</evidence>
<name>A0A0G3BM77_9BURK</name>
<keyword evidence="3" id="KW-1185">Reference proteome</keyword>
<evidence type="ECO:0000259" key="1">
    <source>
        <dbReference type="Pfam" id="PF01551"/>
    </source>
</evidence>
<dbReference type="RefSeq" id="WP_053013741.1">
    <property type="nucleotide sequence ID" value="NZ_CP011371.1"/>
</dbReference>
<protein>
    <recommendedName>
        <fullName evidence="1">M23ase beta-sheet core domain-containing protein</fullName>
    </recommendedName>
</protein>
<dbReference type="AlphaFoldDB" id="A0A0G3BM77"/>
<evidence type="ECO:0000313" key="2">
    <source>
        <dbReference type="EMBL" id="AKJ30507.1"/>
    </source>
</evidence>